<name>A0A2P6PE00_ROSCH</name>
<keyword evidence="5" id="KW-1185">Reference proteome</keyword>
<accession>A0A2P6PE00</accession>
<reference evidence="4 5" key="1">
    <citation type="journal article" date="2018" name="Nat. Genet.">
        <title>The Rosa genome provides new insights in the design of modern roses.</title>
        <authorList>
            <person name="Bendahmane M."/>
        </authorList>
    </citation>
    <scope>NUCLEOTIDE SEQUENCE [LARGE SCALE GENOMIC DNA]</scope>
    <source>
        <strain evidence="5">cv. Old Blush</strain>
    </source>
</reference>
<proteinExistence type="inferred from homology"/>
<dbReference type="InterPro" id="IPR036404">
    <property type="entry name" value="Jacalin-like_lectin_dom_sf"/>
</dbReference>
<evidence type="ECO:0000256" key="2">
    <source>
        <dbReference type="ARBA" id="ARBA00022734"/>
    </source>
</evidence>
<evidence type="ECO:0000313" key="4">
    <source>
        <dbReference type="EMBL" id="PRQ20154.1"/>
    </source>
</evidence>
<dbReference type="AlphaFoldDB" id="A0A2P6PE00"/>
<keyword evidence="2 4" id="KW-0430">Lectin</keyword>
<sequence>MFTTPTLSISCTTCMRGEEGSSVNELSGRGGGKNNSSVRTSELYGGLASGSPWDDGIYDGVREITLVYGQCIDSISVAYDKDGQFVKPGKHGGVGGGHLHKPLTTVEVKLEYPEEFLVGVSGNSCSVPGMAPEVLRSLKLESNRRSFGPFGVLVGNPFSFRVQDGEQIVGLMGRNGWYLDAIGFHISPAPKSKLFRRVQQSSIPSELYGGVAGGDPWDDGVYDGVREITLVFGQCIDSICVAYDMNDKLVKTGKHGGYGGNHLHQNLSTVEIKLEYPSEFLVSVSGYSSSVPGMAPEVLRSLKFETNKRSYGPFGVEIGTPFTFKVKDGEKIVGLKGRNGSYLDAVGFHISYAHKRKRFRIIRKYLSKVLEC</sequence>
<dbReference type="GO" id="GO:0005536">
    <property type="term" value="F:D-glucose binding"/>
    <property type="evidence" value="ECO:0007669"/>
    <property type="project" value="UniProtKB-ARBA"/>
</dbReference>
<protein>
    <submittedName>
        <fullName evidence="4">Putative jacalin-like lectin domain-containing protein</fullName>
    </submittedName>
</protein>
<evidence type="ECO:0000259" key="3">
    <source>
        <dbReference type="PROSITE" id="PS51752"/>
    </source>
</evidence>
<dbReference type="InterPro" id="IPR001229">
    <property type="entry name" value="Jacalin-like_lectin_dom"/>
</dbReference>
<dbReference type="SMART" id="SM00915">
    <property type="entry name" value="Jacalin"/>
    <property type="match status" value="2"/>
</dbReference>
<comment type="similarity">
    <text evidence="1">Belongs to the jacalin lectin family.</text>
</comment>
<evidence type="ECO:0000313" key="5">
    <source>
        <dbReference type="Proteomes" id="UP000238479"/>
    </source>
</evidence>
<dbReference type="EMBL" id="PDCK01000045">
    <property type="protein sequence ID" value="PRQ20154.1"/>
    <property type="molecule type" value="Genomic_DNA"/>
</dbReference>
<dbReference type="PANTHER" id="PTHR47293">
    <property type="entry name" value="JACALIN-RELATED LECTIN 3"/>
    <property type="match status" value="1"/>
</dbReference>
<dbReference type="SUPFAM" id="SSF51101">
    <property type="entry name" value="Mannose-binding lectins"/>
    <property type="match status" value="2"/>
</dbReference>
<gene>
    <name evidence="4" type="ORF">RchiOBHm_Chr7g0225051</name>
</gene>
<dbReference type="FunFam" id="2.100.10.30:FF:000001">
    <property type="entry name" value="Jacalin-related lectin 33"/>
    <property type="match status" value="1"/>
</dbReference>
<feature type="domain" description="Jacalin-type lectin" evidence="3">
    <location>
        <begin position="202"/>
        <end position="352"/>
    </location>
</feature>
<dbReference type="PROSITE" id="PS51752">
    <property type="entry name" value="JACALIN_LECTIN"/>
    <property type="match status" value="2"/>
</dbReference>
<dbReference type="PANTHER" id="PTHR47293:SF15">
    <property type="entry name" value="JACALIN-RELATED LECTIN 19"/>
    <property type="match status" value="1"/>
</dbReference>
<dbReference type="OMA" id="QWPSEYL"/>
<dbReference type="Pfam" id="PF01419">
    <property type="entry name" value="Jacalin"/>
    <property type="match status" value="2"/>
</dbReference>
<feature type="domain" description="Jacalin-type lectin" evidence="3">
    <location>
        <begin position="38"/>
        <end position="188"/>
    </location>
</feature>
<comment type="caution">
    <text evidence="4">The sequence shown here is derived from an EMBL/GenBank/DDBJ whole genome shotgun (WGS) entry which is preliminary data.</text>
</comment>
<dbReference type="STRING" id="74649.A0A2P6PE00"/>
<dbReference type="OrthoDB" id="1192406at2759"/>
<dbReference type="Gramene" id="PRQ20154">
    <property type="protein sequence ID" value="PRQ20154"/>
    <property type="gene ID" value="RchiOBHm_Chr7g0225051"/>
</dbReference>
<dbReference type="GO" id="GO:0005537">
    <property type="term" value="F:D-mannose binding"/>
    <property type="evidence" value="ECO:0007669"/>
    <property type="project" value="UniProtKB-ARBA"/>
</dbReference>
<dbReference type="Gene3D" id="2.100.10.30">
    <property type="entry name" value="Jacalin-like lectin domain"/>
    <property type="match status" value="2"/>
</dbReference>
<evidence type="ECO:0000256" key="1">
    <source>
        <dbReference type="ARBA" id="ARBA00006568"/>
    </source>
</evidence>
<dbReference type="Proteomes" id="UP000238479">
    <property type="component" value="Chromosome 7"/>
</dbReference>
<dbReference type="CDD" id="cd09612">
    <property type="entry name" value="Jacalin"/>
    <property type="match status" value="2"/>
</dbReference>
<dbReference type="InterPro" id="IPR033734">
    <property type="entry name" value="Jacalin-like_lectin_dom_plant"/>
</dbReference>
<organism evidence="4 5">
    <name type="scientific">Rosa chinensis</name>
    <name type="common">China rose</name>
    <dbReference type="NCBI Taxonomy" id="74649"/>
    <lineage>
        <taxon>Eukaryota</taxon>
        <taxon>Viridiplantae</taxon>
        <taxon>Streptophyta</taxon>
        <taxon>Embryophyta</taxon>
        <taxon>Tracheophyta</taxon>
        <taxon>Spermatophyta</taxon>
        <taxon>Magnoliopsida</taxon>
        <taxon>eudicotyledons</taxon>
        <taxon>Gunneridae</taxon>
        <taxon>Pentapetalae</taxon>
        <taxon>rosids</taxon>
        <taxon>fabids</taxon>
        <taxon>Rosales</taxon>
        <taxon>Rosaceae</taxon>
        <taxon>Rosoideae</taxon>
        <taxon>Rosoideae incertae sedis</taxon>
        <taxon>Rosa</taxon>
    </lineage>
</organism>